<keyword evidence="2 7" id="KW-0698">rRNA processing</keyword>
<feature type="binding site" evidence="7 8">
    <location>
        <position position="127"/>
    </location>
    <ligand>
        <name>S-adenosyl-L-methionine</name>
        <dbReference type="ChEBI" id="CHEBI:59789"/>
    </ligand>
</feature>
<dbReference type="Gene3D" id="3.40.50.150">
    <property type="entry name" value="Vaccinia Virus protein VP39"/>
    <property type="match status" value="1"/>
</dbReference>
<dbReference type="InterPro" id="IPR029063">
    <property type="entry name" value="SAM-dependent_MTases_sf"/>
</dbReference>
<dbReference type="PANTHER" id="PTHR11727:SF7">
    <property type="entry name" value="DIMETHYLADENOSINE TRANSFERASE-RELATED"/>
    <property type="match status" value="1"/>
</dbReference>
<name>A0A4V3IYA1_9FIRM</name>
<dbReference type="SMART" id="SM00650">
    <property type="entry name" value="rADc"/>
    <property type="match status" value="1"/>
</dbReference>
<evidence type="ECO:0000256" key="7">
    <source>
        <dbReference type="HAMAP-Rule" id="MF_00607"/>
    </source>
</evidence>
<dbReference type="FunFam" id="3.40.50.150:FF:000023">
    <property type="entry name" value="Ribosomal RNA small subunit methyltransferase A"/>
    <property type="match status" value="1"/>
</dbReference>
<evidence type="ECO:0000313" key="10">
    <source>
        <dbReference type="EMBL" id="TFF66313.1"/>
    </source>
</evidence>
<keyword evidence="6 7" id="KW-0694">RNA-binding</keyword>
<keyword evidence="1 7" id="KW-0963">Cytoplasm</keyword>
<dbReference type="NCBIfam" id="TIGR00755">
    <property type="entry name" value="ksgA"/>
    <property type="match status" value="1"/>
</dbReference>
<evidence type="ECO:0000256" key="6">
    <source>
        <dbReference type="ARBA" id="ARBA00022884"/>
    </source>
</evidence>
<gene>
    <name evidence="7 10" type="primary">rsmA</name>
    <name evidence="7" type="synonym">ksgA</name>
    <name evidence="10" type="ORF">EQF91_04275</name>
</gene>
<evidence type="ECO:0000256" key="2">
    <source>
        <dbReference type="ARBA" id="ARBA00022552"/>
    </source>
</evidence>
<comment type="catalytic activity">
    <reaction evidence="7">
        <text>adenosine(1518)/adenosine(1519) in 16S rRNA + 4 S-adenosyl-L-methionine = N(6)-dimethyladenosine(1518)/N(6)-dimethyladenosine(1519) in 16S rRNA + 4 S-adenosyl-L-homocysteine + 4 H(+)</text>
        <dbReference type="Rhea" id="RHEA:19609"/>
        <dbReference type="Rhea" id="RHEA-COMP:10232"/>
        <dbReference type="Rhea" id="RHEA-COMP:10233"/>
        <dbReference type="ChEBI" id="CHEBI:15378"/>
        <dbReference type="ChEBI" id="CHEBI:57856"/>
        <dbReference type="ChEBI" id="CHEBI:59789"/>
        <dbReference type="ChEBI" id="CHEBI:74411"/>
        <dbReference type="ChEBI" id="CHEBI:74493"/>
        <dbReference type="EC" id="2.1.1.182"/>
    </reaction>
</comment>
<dbReference type="InterPro" id="IPR020598">
    <property type="entry name" value="rRNA_Ade_methylase_Trfase_N"/>
</dbReference>
<dbReference type="AlphaFoldDB" id="A0A4V3IYA1"/>
<feature type="domain" description="Ribosomal RNA adenine methylase transferase N-terminal" evidence="9">
    <location>
        <begin position="37"/>
        <end position="212"/>
    </location>
</feature>
<feature type="binding site" evidence="7 8">
    <location>
        <position position="32"/>
    </location>
    <ligand>
        <name>S-adenosyl-L-methionine</name>
        <dbReference type="ChEBI" id="CHEBI:59789"/>
    </ligand>
</feature>
<keyword evidence="11" id="KW-1185">Reference proteome</keyword>
<dbReference type="GO" id="GO:0003723">
    <property type="term" value="F:RNA binding"/>
    <property type="evidence" value="ECO:0007669"/>
    <property type="project" value="UniProtKB-UniRule"/>
</dbReference>
<dbReference type="GO" id="GO:0005829">
    <property type="term" value="C:cytosol"/>
    <property type="evidence" value="ECO:0007669"/>
    <property type="project" value="TreeGrafter"/>
</dbReference>
<dbReference type="CDD" id="cd02440">
    <property type="entry name" value="AdoMet_MTases"/>
    <property type="match status" value="1"/>
</dbReference>
<keyword evidence="3 7" id="KW-0489">Methyltransferase</keyword>
<evidence type="ECO:0000256" key="4">
    <source>
        <dbReference type="ARBA" id="ARBA00022679"/>
    </source>
</evidence>
<dbReference type="InterPro" id="IPR001737">
    <property type="entry name" value="KsgA/Erm"/>
</dbReference>
<dbReference type="SUPFAM" id="SSF53335">
    <property type="entry name" value="S-adenosyl-L-methionine-dependent methyltransferases"/>
    <property type="match status" value="1"/>
</dbReference>
<comment type="subcellular location">
    <subcellularLocation>
        <location evidence="7">Cytoplasm</location>
    </subcellularLocation>
</comment>
<dbReference type="GO" id="GO:0052908">
    <property type="term" value="F:16S rRNA (adenine(1518)-N(6)/adenine(1519)-N(6))-dimethyltransferase activity"/>
    <property type="evidence" value="ECO:0007669"/>
    <property type="project" value="UniProtKB-EC"/>
</dbReference>
<keyword evidence="5 7" id="KW-0949">S-adenosyl-L-methionine</keyword>
<evidence type="ECO:0000256" key="3">
    <source>
        <dbReference type="ARBA" id="ARBA00022603"/>
    </source>
</evidence>
<dbReference type="EMBL" id="SCFR01000011">
    <property type="protein sequence ID" value="TFF66313.1"/>
    <property type="molecule type" value="Genomic_DNA"/>
</dbReference>
<dbReference type="Proteomes" id="UP000297454">
    <property type="component" value="Unassembled WGS sequence"/>
</dbReference>
<dbReference type="PROSITE" id="PS01131">
    <property type="entry name" value="RRNA_A_DIMETH"/>
    <property type="match status" value="1"/>
</dbReference>
<evidence type="ECO:0000256" key="8">
    <source>
        <dbReference type="PROSITE-ProRule" id="PRU01026"/>
    </source>
</evidence>
<evidence type="ECO:0000313" key="11">
    <source>
        <dbReference type="Proteomes" id="UP000297454"/>
    </source>
</evidence>
<dbReference type="InterPro" id="IPR020596">
    <property type="entry name" value="rRNA_Ade_Mease_Trfase_CS"/>
</dbReference>
<evidence type="ECO:0000259" key="9">
    <source>
        <dbReference type="SMART" id="SM00650"/>
    </source>
</evidence>
<sequence length="287" mass="32341">MGRDRLYSPKVIKEIKNFFGFNFSKGLGQNFLTDGNVVRAISEGAKITKDDNVLEVGPGFGTLTEELLINAKKVVSVELDERLNPVLMQTLGEFDNFVLVNADILKADLNKLVSDQFGDEPFKVVANLPYYITTPIIELFLESNLNVKSLTFMVQKEVGDRILAKPGNKVYGSLTVFTSFYAEASMVVKVPKTVFMPQPKVDSVVINLRLKDKLPNVNKKIFFKLMRGGFTKRRKNILNSLTTDLSLGVDRAKMKEILAKLNIPENYRAEDLSLEDYLNITKCLEKM</sequence>
<dbReference type="Pfam" id="PF00398">
    <property type="entry name" value="RrnaAD"/>
    <property type="match status" value="1"/>
</dbReference>
<comment type="function">
    <text evidence="7">Specifically dimethylates two adjacent adenosines (A1518 and A1519) in the loop of a conserved hairpin near the 3'-end of 16S rRNA in the 30S particle. May play a critical role in biogenesis of 30S subunits.</text>
</comment>
<dbReference type="HAMAP" id="MF_00607">
    <property type="entry name" value="16SrRNA_methyltr_A"/>
    <property type="match status" value="1"/>
</dbReference>
<organism evidence="10 11">
    <name type="scientific">Helcococcus ovis</name>
    <dbReference type="NCBI Taxonomy" id="72026"/>
    <lineage>
        <taxon>Bacteria</taxon>
        <taxon>Bacillati</taxon>
        <taxon>Bacillota</taxon>
        <taxon>Tissierellia</taxon>
        <taxon>Tissierellales</taxon>
        <taxon>Peptoniphilaceae</taxon>
        <taxon>Helcococcus</taxon>
    </lineage>
</organism>
<dbReference type="InterPro" id="IPR023165">
    <property type="entry name" value="rRNA_Ade_diMease-like_C"/>
</dbReference>
<feature type="binding site" evidence="7 8">
    <location>
        <position position="57"/>
    </location>
    <ligand>
        <name>S-adenosyl-L-methionine</name>
        <dbReference type="ChEBI" id="CHEBI:59789"/>
    </ligand>
</feature>
<dbReference type="Gene3D" id="1.10.8.100">
    <property type="entry name" value="Ribosomal RNA adenine dimethylase-like, domain 2"/>
    <property type="match status" value="1"/>
</dbReference>
<reference evidence="10 11" key="1">
    <citation type="submission" date="2019-01" db="EMBL/GenBank/DDBJ databases">
        <title>Draft Genome Sequences of Helcococcus ovis Strains Isolated from the Uterus and Vagina of Dairy Cows with Metritis.</title>
        <authorList>
            <person name="Cunha F."/>
            <person name="Jeon S.J."/>
            <person name="Kutzer P."/>
            <person name="Galvao K.N."/>
        </authorList>
    </citation>
    <scope>NUCLEOTIDE SEQUENCE [LARGE SCALE GENOMIC DNA]</scope>
    <source>
        <strain evidence="10 11">KG-37</strain>
    </source>
</reference>
<evidence type="ECO:0000256" key="1">
    <source>
        <dbReference type="ARBA" id="ARBA00022490"/>
    </source>
</evidence>
<evidence type="ECO:0000256" key="5">
    <source>
        <dbReference type="ARBA" id="ARBA00022691"/>
    </source>
</evidence>
<accession>A0A4V3IYA1</accession>
<proteinExistence type="inferred from homology"/>
<feature type="binding site" evidence="7 8">
    <location>
        <position position="78"/>
    </location>
    <ligand>
        <name>S-adenosyl-L-methionine</name>
        <dbReference type="ChEBI" id="CHEBI:59789"/>
    </ligand>
</feature>
<dbReference type="PANTHER" id="PTHR11727">
    <property type="entry name" value="DIMETHYLADENOSINE TRANSFERASE"/>
    <property type="match status" value="1"/>
</dbReference>
<protein>
    <recommendedName>
        <fullName evidence="7">Ribosomal RNA small subunit methyltransferase A</fullName>
        <ecNumber evidence="7">2.1.1.182</ecNumber>
    </recommendedName>
    <alternativeName>
        <fullName evidence="7">16S rRNA (adenine(1518)-N(6)/adenine(1519)-N(6))-dimethyltransferase</fullName>
    </alternativeName>
    <alternativeName>
        <fullName evidence="7">16S rRNA dimethyladenosine transferase</fullName>
    </alternativeName>
    <alternativeName>
        <fullName evidence="7">16S rRNA dimethylase</fullName>
    </alternativeName>
    <alternativeName>
        <fullName evidence="7">S-adenosylmethionine-6-N', N'-adenosyl(rRNA) dimethyltransferase</fullName>
    </alternativeName>
</protein>
<comment type="caution">
    <text evidence="10">The sequence shown here is derived from an EMBL/GenBank/DDBJ whole genome shotgun (WGS) entry which is preliminary data.</text>
</comment>
<dbReference type="InterPro" id="IPR011530">
    <property type="entry name" value="rRNA_adenine_dimethylase"/>
</dbReference>
<feature type="binding site" evidence="7 8">
    <location>
        <position position="30"/>
    </location>
    <ligand>
        <name>S-adenosyl-L-methionine</name>
        <dbReference type="ChEBI" id="CHEBI:59789"/>
    </ligand>
</feature>
<dbReference type="EC" id="2.1.1.182" evidence="7"/>
<dbReference type="PROSITE" id="PS51689">
    <property type="entry name" value="SAM_RNA_A_N6_MT"/>
    <property type="match status" value="1"/>
</dbReference>
<feature type="binding site" evidence="7 8">
    <location>
        <position position="103"/>
    </location>
    <ligand>
        <name>S-adenosyl-L-methionine</name>
        <dbReference type="ChEBI" id="CHEBI:59789"/>
    </ligand>
</feature>
<keyword evidence="4 7" id="KW-0808">Transferase</keyword>
<comment type="similarity">
    <text evidence="7">Belongs to the class I-like SAM-binding methyltransferase superfamily. rRNA adenine N(6)-methyltransferase family. RsmA subfamily.</text>
</comment>
<dbReference type="RefSeq" id="WP_134744108.1">
    <property type="nucleotide sequence ID" value="NZ_CP119761.1"/>
</dbReference>